<dbReference type="EMBL" id="BPLR01008416">
    <property type="protein sequence ID" value="GIY24492.1"/>
    <property type="molecule type" value="Genomic_DNA"/>
</dbReference>
<evidence type="ECO:0000313" key="1">
    <source>
        <dbReference type="EMBL" id="GIY24492.1"/>
    </source>
</evidence>
<comment type="caution">
    <text evidence="1">The sequence shown here is derived from an EMBL/GenBank/DDBJ whole genome shotgun (WGS) entry which is preliminary data.</text>
</comment>
<accession>A0AAV4RWL4</accession>
<organism evidence="1 2">
    <name type="scientific">Caerostris extrusa</name>
    <name type="common">Bark spider</name>
    <name type="synonym">Caerostris bankana</name>
    <dbReference type="NCBI Taxonomy" id="172846"/>
    <lineage>
        <taxon>Eukaryota</taxon>
        <taxon>Metazoa</taxon>
        <taxon>Ecdysozoa</taxon>
        <taxon>Arthropoda</taxon>
        <taxon>Chelicerata</taxon>
        <taxon>Arachnida</taxon>
        <taxon>Araneae</taxon>
        <taxon>Araneomorphae</taxon>
        <taxon>Entelegynae</taxon>
        <taxon>Araneoidea</taxon>
        <taxon>Araneidae</taxon>
        <taxon>Caerostris</taxon>
    </lineage>
</organism>
<gene>
    <name evidence="1" type="ORF">CEXT_384661</name>
</gene>
<evidence type="ECO:0000313" key="2">
    <source>
        <dbReference type="Proteomes" id="UP001054945"/>
    </source>
</evidence>
<dbReference type="AlphaFoldDB" id="A0AAV4RWL4"/>
<keyword evidence="2" id="KW-1185">Reference proteome</keyword>
<protein>
    <submittedName>
        <fullName evidence="1">Uncharacterized protein</fullName>
    </submittedName>
</protein>
<name>A0AAV4RWL4_CAEEX</name>
<dbReference type="Proteomes" id="UP001054945">
    <property type="component" value="Unassembled WGS sequence"/>
</dbReference>
<sequence>MTRDFQRITAIFIHRPFPCLKCESDDEDFISSVGFLIAVQSPSLDCPKQIPIDCCSFGNRKGKPQINFRIRKRIGFASAPSSHPHSVSNDLSRMETQHRRLILRLGSFNYCYFPTDPFRNRFRRENPTDKV</sequence>
<reference evidence="1 2" key="1">
    <citation type="submission" date="2021-06" db="EMBL/GenBank/DDBJ databases">
        <title>Caerostris extrusa draft genome.</title>
        <authorList>
            <person name="Kono N."/>
            <person name="Arakawa K."/>
        </authorList>
    </citation>
    <scope>NUCLEOTIDE SEQUENCE [LARGE SCALE GENOMIC DNA]</scope>
</reference>
<proteinExistence type="predicted"/>